<feature type="region of interest" description="Disordered" evidence="1">
    <location>
        <begin position="28"/>
        <end position="60"/>
    </location>
</feature>
<keyword evidence="2" id="KW-0812">Transmembrane</keyword>
<organism evidence="4 5">
    <name type="scientific">Corynebacterium jeddahense</name>
    <dbReference type="NCBI Taxonomy" id="1414719"/>
    <lineage>
        <taxon>Bacteria</taxon>
        <taxon>Bacillati</taxon>
        <taxon>Actinomycetota</taxon>
        <taxon>Actinomycetes</taxon>
        <taxon>Mycobacteriales</taxon>
        <taxon>Corynebacteriaceae</taxon>
        <taxon>Corynebacterium</taxon>
    </lineage>
</organism>
<sequence>MRTSLLAGFVAASVVFASINAAPVMAQTDTPDPAASTPAENTGNTENKADGNKDDGAMDANAPADAAAALIDTRNAFRELSAATGQDGEGSSLEALDRDPENDPLYIDPEKNPLKKVSSSEMFLSVTGEPAEGEEPDVAQAWAANSSIPDTANPVELWKQEAQGSAMMSSGLFNGDFAQSSAGSSQATSVIIPVMIGVAVIGQIIELIMRGVRMATR</sequence>
<accession>A0ABY7UJ47</accession>
<reference evidence="4 5" key="1">
    <citation type="submission" date="2020-10" db="EMBL/GenBank/DDBJ databases">
        <title>Complete genome sequence of Corynebacterium jeddahense DSM 45997, type strain of Corynebacterium jeddahense.</title>
        <authorList>
            <person name="Busche T."/>
            <person name="Kalinowski J."/>
            <person name="Ruckert C."/>
        </authorList>
    </citation>
    <scope>NUCLEOTIDE SEQUENCE [LARGE SCALE GENOMIC DNA]</scope>
    <source>
        <strain evidence="4 5">DSM 45997</strain>
    </source>
</reference>
<evidence type="ECO:0000256" key="1">
    <source>
        <dbReference type="SAM" id="MobiDB-lite"/>
    </source>
</evidence>
<dbReference type="RefSeq" id="WP_042407390.1">
    <property type="nucleotide sequence ID" value="NZ_CBYN010000055.1"/>
</dbReference>
<dbReference type="Proteomes" id="UP001218071">
    <property type="component" value="Chromosome"/>
</dbReference>
<evidence type="ECO:0000313" key="5">
    <source>
        <dbReference type="Proteomes" id="UP001218071"/>
    </source>
</evidence>
<keyword evidence="5" id="KW-1185">Reference proteome</keyword>
<keyword evidence="2" id="KW-0472">Membrane</keyword>
<dbReference type="EMBL" id="CP063194">
    <property type="protein sequence ID" value="WCZ37739.1"/>
    <property type="molecule type" value="Genomic_DNA"/>
</dbReference>
<feature type="transmembrane region" description="Helical" evidence="2">
    <location>
        <begin position="190"/>
        <end position="209"/>
    </location>
</feature>
<feature type="signal peptide" evidence="3">
    <location>
        <begin position="1"/>
        <end position="26"/>
    </location>
</feature>
<proteinExistence type="predicted"/>
<gene>
    <name evidence="4" type="ORF">CJEDD_00520</name>
</gene>
<keyword evidence="3" id="KW-0732">Signal</keyword>
<evidence type="ECO:0000313" key="4">
    <source>
        <dbReference type="EMBL" id="WCZ37739.1"/>
    </source>
</evidence>
<name>A0ABY7UJ47_9CORY</name>
<evidence type="ECO:0008006" key="6">
    <source>
        <dbReference type="Google" id="ProtNLM"/>
    </source>
</evidence>
<evidence type="ECO:0000256" key="2">
    <source>
        <dbReference type="SAM" id="Phobius"/>
    </source>
</evidence>
<evidence type="ECO:0000256" key="3">
    <source>
        <dbReference type="SAM" id="SignalP"/>
    </source>
</evidence>
<feature type="compositionally biased region" description="Basic and acidic residues" evidence="1">
    <location>
        <begin position="47"/>
        <end position="56"/>
    </location>
</feature>
<feature type="chain" id="PRO_5045111626" description="Secreted protein" evidence="3">
    <location>
        <begin position="27"/>
        <end position="217"/>
    </location>
</feature>
<feature type="region of interest" description="Disordered" evidence="1">
    <location>
        <begin position="83"/>
        <end position="112"/>
    </location>
</feature>
<keyword evidence="2" id="KW-1133">Transmembrane helix</keyword>
<protein>
    <recommendedName>
        <fullName evidence="6">Secreted protein</fullName>
    </recommendedName>
</protein>